<evidence type="ECO:0000313" key="3">
    <source>
        <dbReference type="EMBL" id="OMJ85919.1"/>
    </source>
</evidence>
<dbReference type="AlphaFoldDB" id="A0A1R2CA96"/>
<protein>
    <submittedName>
        <fullName evidence="3">Uncharacterized protein</fullName>
    </submittedName>
</protein>
<dbReference type="EMBL" id="MPUH01000222">
    <property type="protein sequence ID" value="OMJ85919.1"/>
    <property type="molecule type" value="Genomic_DNA"/>
</dbReference>
<feature type="coiled-coil region" evidence="1">
    <location>
        <begin position="466"/>
        <end position="525"/>
    </location>
</feature>
<accession>A0A1R2CA96</accession>
<sequence length="573" mass="65444">MHFIALFLIVQSSLGQDTEEELTSEEFEIVENDHDVTYSEVGEVPDDLYIDLESMWEDTMSTAGTQEDSSAYEITMTDLEAEIEELWETYEQTEDFEVVEIDGVEYTKDEFLAYIEQKELEMKDLTIEDKELDLNVMLELSEDQGNLFDFEDAMEASEALIEAMDDDDTVLLGTTEYTKENLKTQVEIAKLETSNTLLELEVQDLEAVVLDGSEDGYETYIKEAEDVIAMMQQSEEVDVNGVIYNADSLESSINECEKSLDDMDDLTDLSSEVADLEAQFLIENLTVDDLSDENEEILEVKSLTSDPINILGVEYTANDLETIFGTNQEAIHELELDAKVKEIMEIYDESEDELRMAYEDFTKGIESVMELTDMMNEKDLVELEGQEYTKEELENLIESALEYSESQFIQAAIQEVEENVLTSEANSDEIEIELNALIEILSYMDETDVVTIDGEDYDFTTLTQLVEDFENTLKETLDEEAKENELEDIQEYLELKAYTLDKEDAERLVEELTELENELSDGDTVQIDDQIFTEDDIQDMISDTESLIINLADDQEYVLSENDSVMGLVFLGD</sequence>
<evidence type="ECO:0000313" key="4">
    <source>
        <dbReference type="Proteomes" id="UP000187209"/>
    </source>
</evidence>
<feature type="chain" id="PRO_5012119318" evidence="2">
    <location>
        <begin position="16"/>
        <end position="573"/>
    </location>
</feature>
<evidence type="ECO:0000256" key="2">
    <source>
        <dbReference type="SAM" id="SignalP"/>
    </source>
</evidence>
<gene>
    <name evidence="3" type="ORF">SteCoe_12696</name>
</gene>
<comment type="caution">
    <text evidence="3">The sequence shown here is derived from an EMBL/GenBank/DDBJ whole genome shotgun (WGS) entry which is preliminary data.</text>
</comment>
<organism evidence="3 4">
    <name type="scientific">Stentor coeruleus</name>
    <dbReference type="NCBI Taxonomy" id="5963"/>
    <lineage>
        <taxon>Eukaryota</taxon>
        <taxon>Sar</taxon>
        <taxon>Alveolata</taxon>
        <taxon>Ciliophora</taxon>
        <taxon>Postciliodesmatophora</taxon>
        <taxon>Heterotrichea</taxon>
        <taxon>Heterotrichida</taxon>
        <taxon>Stentoridae</taxon>
        <taxon>Stentor</taxon>
    </lineage>
</organism>
<keyword evidence="2" id="KW-0732">Signal</keyword>
<keyword evidence="1" id="KW-0175">Coiled coil</keyword>
<feature type="signal peptide" evidence="2">
    <location>
        <begin position="1"/>
        <end position="15"/>
    </location>
</feature>
<evidence type="ECO:0000256" key="1">
    <source>
        <dbReference type="SAM" id="Coils"/>
    </source>
</evidence>
<reference evidence="3 4" key="1">
    <citation type="submission" date="2016-11" db="EMBL/GenBank/DDBJ databases">
        <title>The macronuclear genome of Stentor coeruleus: a giant cell with tiny introns.</title>
        <authorList>
            <person name="Slabodnick M."/>
            <person name="Ruby J.G."/>
            <person name="Reiff S.B."/>
            <person name="Swart E.C."/>
            <person name="Gosai S."/>
            <person name="Prabakaran S."/>
            <person name="Witkowska E."/>
            <person name="Larue G.E."/>
            <person name="Fisher S."/>
            <person name="Freeman R.M."/>
            <person name="Gunawardena J."/>
            <person name="Chu W."/>
            <person name="Stover N.A."/>
            <person name="Gregory B.D."/>
            <person name="Nowacki M."/>
            <person name="Derisi J."/>
            <person name="Roy S.W."/>
            <person name="Marshall W.F."/>
            <person name="Sood P."/>
        </authorList>
    </citation>
    <scope>NUCLEOTIDE SEQUENCE [LARGE SCALE GENOMIC DNA]</scope>
    <source>
        <strain evidence="3">WM001</strain>
    </source>
</reference>
<keyword evidence="4" id="KW-1185">Reference proteome</keyword>
<name>A0A1R2CA96_9CILI</name>
<proteinExistence type="predicted"/>
<dbReference type="Proteomes" id="UP000187209">
    <property type="component" value="Unassembled WGS sequence"/>
</dbReference>